<proteinExistence type="predicted"/>
<gene>
    <name evidence="2" type="ORF">AXF42_Ash021508</name>
</gene>
<dbReference type="EMBL" id="KZ452117">
    <property type="protein sequence ID" value="PKA48830.1"/>
    <property type="molecule type" value="Genomic_DNA"/>
</dbReference>
<protein>
    <submittedName>
        <fullName evidence="2">Uncharacterized protein</fullName>
    </submittedName>
</protein>
<feature type="region of interest" description="Disordered" evidence="1">
    <location>
        <begin position="85"/>
        <end position="123"/>
    </location>
</feature>
<evidence type="ECO:0000313" key="2">
    <source>
        <dbReference type="EMBL" id="PKA48830.1"/>
    </source>
</evidence>
<dbReference type="AlphaFoldDB" id="A0A2H9ZZV4"/>
<feature type="compositionally biased region" description="Acidic residues" evidence="1">
    <location>
        <begin position="113"/>
        <end position="123"/>
    </location>
</feature>
<keyword evidence="3" id="KW-1185">Reference proteome</keyword>
<evidence type="ECO:0000313" key="3">
    <source>
        <dbReference type="Proteomes" id="UP000236161"/>
    </source>
</evidence>
<organism evidence="2 3">
    <name type="scientific">Apostasia shenzhenica</name>
    <dbReference type="NCBI Taxonomy" id="1088818"/>
    <lineage>
        <taxon>Eukaryota</taxon>
        <taxon>Viridiplantae</taxon>
        <taxon>Streptophyta</taxon>
        <taxon>Embryophyta</taxon>
        <taxon>Tracheophyta</taxon>
        <taxon>Spermatophyta</taxon>
        <taxon>Magnoliopsida</taxon>
        <taxon>Liliopsida</taxon>
        <taxon>Asparagales</taxon>
        <taxon>Orchidaceae</taxon>
        <taxon>Apostasioideae</taxon>
        <taxon>Apostasia</taxon>
    </lineage>
</organism>
<accession>A0A2H9ZZV4</accession>
<name>A0A2H9ZZV4_9ASPA</name>
<sequence length="160" mass="17842">MKDTYLLLLPPQLAVRGDGDVGGVVKEAVGDGRWWPAGEDEVVGLHDLLSSVGRGDDNGGGGAELEKDDGAVSFREGVEGAVRELTDLEKVAQDGEPRRRRRQIGDVGSSPEENNEGDDEWEQGEESNQYWFHVCGRNLSWFRYDYLKESNFWINYLPAL</sequence>
<evidence type="ECO:0000256" key="1">
    <source>
        <dbReference type="SAM" id="MobiDB-lite"/>
    </source>
</evidence>
<reference evidence="2 3" key="1">
    <citation type="journal article" date="2017" name="Nature">
        <title>The Apostasia genome and the evolution of orchids.</title>
        <authorList>
            <person name="Zhang G.Q."/>
            <person name="Liu K.W."/>
            <person name="Li Z."/>
            <person name="Lohaus R."/>
            <person name="Hsiao Y.Y."/>
            <person name="Niu S.C."/>
            <person name="Wang J.Y."/>
            <person name="Lin Y.C."/>
            <person name="Xu Q."/>
            <person name="Chen L.J."/>
            <person name="Yoshida K."/>
            <person name="Fujiwara S."/>
            <person name="Wang Z.W."/>
            <person name="Zhang Y.Q."/>
            <person name="Mitsuda N."/>
            <person name="Wang M."/>
            <person name="Liu G.H."/>
            <person name="Pecoraro L."/>
            <person name="Huang H.X."/>
            <person name="Xiao X.J."/>
            <person name="Lin M."/>
            <person name="Wu X.Y."/>
            <person name="Wu W.L."/>
            <person name="Chen Y.Y."/>
            <person name="Chang S.B."/>
            <person name="Sakamoto S."/>
            <person name="Ohme-Takagi M."/>
            <person name="Yagi M."/>
            <person name="Zeng S.J."/>
            <person name="Shen C.Y."/>
            <person name="Yeh C.M."/>
            <person name="Luo Y.B."/>
            <person name="Tsai W.C."/>
            <person name="Van de Peer Y."/>
            <person name="Liu Z.J."/>
        </authorList>
    </citation>
    <scope>NUCLEOTIDE SEQUENCE [LARGE SCALE GENOMIC DNA]</scope>
    <source>
        <strain evidence="3">cv. Shenzhen</strain>
        <tissue evidence="2">Stem</tissue>
    </source>
</reference>
<dbReference type="Proteomes" id="UP000236161">
    <property type="component" value="Unassembled WGS sequence"/>
</dbReference>
<feature type="compositionally biased region" description="Basic and acidic residues" evidence="1">
    <location>
        <begin position="85"/>
        <end position="97"/>
    </location>
</feature>